<keyword evidence="5" id="KW-1185">Reference proteome</keyword>
<evidence type="ECO:0000313" key="5">
    <source>
        <dbReference type="Proteomes" id="UP000193648"/>
    </source>
</evidence>
<dbReference type="PANTHER" id="PTHR11188">
    <property type="entry name" value="ARRESTIN DOMAIN CONTAINING PROTEIN"/>
    <property type="match status" value="1"/>
</dbReference>
<dbReference type="Pfam" id="PF02752">
    <property type="entry name" value="Arrestin_C"/>
    <property type="match status" value="1"/>
</dbReference>
<dbReference type="InterPro" id="IPR014752">
    <property type="entry name" value="Arrestin-like_C"/>
</dbReference>
<evidence type="ECO:0000256" key="1">
    <source>
        <dbReference type="SAM" id="MobiDB-lite"/>
    </source>
</evidence>
<dbReference type="InterPro" id="IPR014756">
    <property type="entry name" value="Ig_E-set"/>
</dbReference>
<dbReference type="Pfam" id="PF00339">
    <property type="entry name" value="Arrestin_N"/>
    <property type="match status" value="1"/>
</dbReference>
<feature type="compositionally biased region" description="Polar residues" evidence="1">
    <location>
        <begin position="36"/>
        <end position="45"/>
    </location>
</feature>
<dbReference type="GO" id="GO:0005829">
    <property type="term" value="C:cytosol"/>
    <property type="evidence" value="ECO:0007669"/>
    <property type="project" value="TreeGrafter"/>
</dbReference>
<dbReference type="Proteomes" id="UP000193648">
    <property type="component" value="Unassembled WGS sequence"/>
</dbReference>
<feature type="region of interest" description="Disordered" evidence="1">
    <location>
        <begin position="1"/>
        <end position="57"/>
    </location>
</feature>
<feature type="domain" description="Arrestin C-terminal-like" evidence="3">
    <location>
        <begin position="405"/>
        <end position="525"/>
    </location>
</feature>
<dbReference type="GeneID" id="33565377"/>
<feature type="compositionally biased region" description="Low complexity" evidence="1">
    <location>
        <begin position="626"/>
        <end position="638"/>
    </location>
</feature>
<sequence>MAGEYPDSTNHTSKSSSSTPSTSSPLSSSTYDIPATASSSTSSVDQLPPSLVAGEHRATPALDSNLYNGQESMISTQPGFVLDDDMFFEDTHQQQQQSRHYSDDDSRSASPLPTKPTASESSLESESVSTPALPSSGTNLSVYDGTQARASLITSTPEETNITHRFEPRSSSSSGLVSPSFAPTTSTTPLTGFFTAPPPMNPNSVRPDNHHIPPPFSFFATTAFTSQDEVAHPKPNTHIKTLRIELAQTELVLMAGKPTVLEGVLYVTLQKNTKVKSLQLEFSGRSSVTWIDDNAYSPATRHTTAPHIEHTWPIISPAHKKSSTVLLAGQHAYPFSLELPDTLPESLSTSHGKVSYRLLATLTKPGITFNSSSATATVQILRRHAASMPASRIYHRGGRIVSSPEDKVQYKITLPQIRVPHSTKIPLQVSITSPNSRTHVTVLQVGLWERVVYRAEGRKRVDMRLVKIQKSEGWTLDDRELSTEAVTWNKVLLFDMPQMGPEMNQCNPSADIGLMKVNHILRFSILGTDGIKRFRIENEMDLKVLAMEDEYPPEEGAGESLGDQMNELPSYLTSFSTPRVSFDSERGMDPEDDDLFRALVARIHLPTYAESEEDINSRNPSRDVSRSVSRSVSQVPSRCASPEYPVLSSQSSGGSGSSGALHHTDDYASIPPPPPIHHPRAISPSERSRYLDPHPRFPSHQLYPPVQI</sequence>
<reference evidence="4 5" key="1">
    <citation type="submission" date="2016-07" db="EMBL/GenBank/DDBJ databases">
        <title>Pervasive Adenine N6-methylation of Active Genes in Fungi.</title>
        <authorList>
            <consortium name="DOE Joint Genome Institute"/>
            <person name="Mondo S.J."/>
            <person name="Dannebaum R.O."/>
            <person name="Kuo R.C."/>
            <person name="Labutti K."/>
            <person name="Haridas S."/>
            <person name="Kuo A."/>
            <person name="Salamov A."/>
            <person name="Ahrendt S.R."/>
            <person name="Lipzen A."/>
            <person name="Sullivan W."/>
            <person name="Andreopoulos W.B."/>
            <person name="Clum A."/>
            <person name="Lindquist E."/>
            <person name="Daum C."/>
            <person name="Ramamoorthy G.K."/>
            <person name="Gryganskyi A."/>
            <person name="Culley D."/>
            <person name="Magnuson J.K."/>
            <person name="James T.Y."/>
            <person name="O'Malley M.A."/>
            <person name="Stajich J.E."/>
            <person name="Spatafora J.W."/>
            <person name="Visel A."/>
            <person name="Grigoriev I.V."/>
        </authorList>
    </citation>
    <scope>NUCLEOTIDE SEQUENCE [LARGE SCALE GENOMIC DNA]</scope>
    <source>
        <strain evidence="4 5">NRRL 3116</strain>
    </source>
</reference>
<dbReference type="PANTHER" id="PTHR11188:SF17">
    <property type="entry name" value="FI21816P1"/>
    <property type="match status" value="1"/>
</dbReference>
<accession>A0A1Y2GXU6</accession>
<dbReference type="AlphaFoldDB" id="A0A1Y2GXU6"/>
<comment type="caution">
    <text evidence="4">The sequence shown here is derived from an EMBL/GenBank/DDBJ whole genome shotgun (WGS) entry which is preliminary data.</text>
</comment>
<organism evidence="4 5">
    <name type="scientific">Lobosporangium transversale</name>
    <dbReference type="NCBI Taxonomy" id="64571"/>
    <lineage>
        <taxon>Eukaryota</taxon>
        <taxon>Fungi</taxon>
        <taxon>Fungi incertae sedis</taxon>
        <taxon>Mucoromycota</taxon>
        <taxon>Mortierellomycotina</taxon>
        <taxon>Mortierellomycetes</taxon>
        <taxon>Mortierellales</taxon>
        <taxon>Mortierellaceae</taxon>
        <taxon>Lobosporangium</taxon>
    </lineage>
</organism>
<dbReference type="GO" id="GO:0070086">
    <property type="term" value="P:ubiquitin-dependent endocytosis"/>
    <property type="evidence" value="ECO:0007669"/>
    <property type="project" value="TreeGrafter"/>
</dbReference>
<feature type="compositionally biased region" description="Low complexity" evidence="1">
    <location>
        <begin position="119"/>
        <end position="129"/>
    </location>
</feature>
<protein>
    <submittedName>
        <fullName evidence="4">Or S-antigen, N-terminal domain-domain-containing protein</fullName>
    </submittedName>
</protein>
<feature type="compositionally biased region" description="Polar residues" evidence="1">
    <location>
        <begin position="130"/>
        <end position="141"/>
    </location>
</feature>
<evidence type="ECO:0000259" key="3">
    <source>
        <dbReference type="Pfam" id="PF02752"/>
    </source>
</evidence>
<dbReference type="Gene3D" id="2.60.40.640">
    <property type="match status" value="1"/>
</dbReference>
<evidence type="ECO:0000259" key="2">
    <source>
        <dbReference type="Pfam" id="PF00339"/>
    </source>
</evidence>
<feature type="region of interest" description="Disordered" evidence="1">
    <location>
        <begin position="154"/>
        <end position="182"/>
    </location>
</feature>
<dbReference type="OrthoDB" id="2333384at2759"/>
<dbReference type="InterPro" id="IPR011022">
    <property type="entry name" value="Arrestin_C-like"/>
</dbReference>
<feature type="domain" description="Arrestin-like N-terminal" evidence="2">
    <location>
        <begin position="243"/>
        <end position="373"/>
    </location>
</feature>
<evidence type="ECO:0000313" key="4">
    <source>
        <dbReference type="EMBL" id="ORZ22853.1"/>
    </source>
</evidence>
<dbReference type="GO" id="GO:0005886">
    <property type="term" value="C:plasma membrane"/>
    <property type="evidence" value="ECO:0007669"/>
    <property type="project" value="TreeGrafter"/>
</dbReference>
<feature type="region of interest" description="Disordered" evidence="1">
    <location>
        <begin position="610"/>
        <end position="708"/>
    </location>
</feature>
<dbReference type="InterPro" id="IPR011021">
    <property type="entry name" value="Arrestin-like_N"/>
</dbReference>
<name>A0A1Y2GXU6_9FUNG</name>
<dbReference type="GO" id="GO:0030674">
    <property type="term" value="F:protein-macromolecule adaptor activity"/>
    <property type="evidence" value="ECO:0007669"/>
    <property type="project" value="TreeGrafter"/>
</dbReference>
<dbReference type="STRING" id="64571.A0A1Y2GXU6"/>
<feature type="compositionally biased region" description="Basic and acidic residues" evidence="1">
    <location>
        <begin position="686"/>
        <end position="695"/>
    </location>
</feature>
<feature type="compositionally biased region" description="Low complexity" evidence="1">
    <location>
        <begin position="8"/>
        <end position="30"/>
    </location>
</feature>
<feature type="compositionally biased region" description="Low complexity" evidence="1">
    <location>
        <begin position="170"/>
        <end position="182"/>
    </location>
</feature>
<dbReference type="SUPFAM" id="SSF81296">
    <property type="entry name" value="E set domains"/>
    <property type="match status" value="1"/>
</dbReference>
<dbReference type="EMBL" id="MCFF01000010">
    <property type="protein sequence ID" value="ORZ22853.1"/>
    <property type="molecule type" value="Genomic_DNA"/>
</dbReference>
<proteinExistence type="predicted"/>
<feature type="region of interest" description="Disordered" evidence="1">
    <location>
        <begin position="76"/>
        <end position="142"/>
    </location>
</feature>
<gene>
    <name evidence="4" type="ORF">BCR41DRAFT_349784</name>
</gene>
<dbReference type="InParanoid" id="A0A1Y2GXU6"/>
<dbReference type="GO" id="GO:0031625">
    <property type="term" value="F:ubiquitin protein ligase binding"/>
    <property type="evidence" value="ECO:0007669"/>
    <property type="project" value="TreeGrafter"/>
</dbReference>
<dbReference type="InterPro" id="IPR050357">
    <property type="entry name" value="Arrestin_domain-protein"/>
</dbReference>
<dbReference type="RefSeq" id="XP_021883407.1">
    <property type="nucleotide sequence ID" value="XM_022023533.1"/>
</dbReference>